<accession>W4K5V2</accession>
<dbReference type="InterPro" id="IPR015943">
    <property type="entry name" value="WD40/YVTN_repeat-like_dom_sf"/>
</dbReference>
<evidence type="ECO:0000313" key="5">
    <source>
        <dbReference type="Proteomes" id="UP000030671"/>
    </source>
</evidence>
<feature type="region of interest" description="Disordered" evidence="1">
    <location>
        <begin position="144"/>
        <end position="183"/>
    </location>
</feature>
<dbReference type="eggNOG" id="KOG1008">
    <property type="taxonomic scope" value="Eukaryota"/>
</dbReference>
<evidence type="ECO:0000256" key="1">
    <source>
        <dbReference type="SAM" id="MobiDB-lite"/>
    </source>
</evidence>
<feature type="region of interest" description="Disordered" evidence="1">
    <location>
        <begin position="707"/>
        <end position="738"/>
    </location>
</feature>
<proteinExistence type="predicted"/>
<dbReference type="PANTHER" id="PTHR16453">
    <property type="entry name" value="WD40 DOMAIN-CONTAINING PROTEIN MIO FAMILY MEMBER"/>
    <property type="match status" value="1"/>
</dbReference>
<dbReference type="InterPro" id="IPR001680">
    <property type="entry name" value="WD40_rpt"/>
</dbReference>
<dbReference type="Pfam" id="PF21719">
    <property type="entry name" value="MIOS_a-sol"/>
    <property type="match status" value="1"/>
</dbReference>
<dbReference type="Proteomes" id="UP000030671">
    <property type="component" value="Unassembled WGS sequence"/>
</dbReference>
<dbReference type="SUPFAM" id="SSF50978">
    <property type="entry name" value="WD40 repeat-like"/>
    <property type="match status" value="1"/>
</dbReference>
<dbReference type="PANTHER" id="PTHR16453:SF9">
    <property type="entry name" value="GATOR COMPLEX PROTEIN MIOS"/>
    <property type="match status" value="1"/>
</dbReference>
<keyword evidence="2" id="KW-0472">Membrane</keyword>
<sequence length="1080" mass="118049">MVQSEKRLLWHPRGENRFIVGGASQITLYEWSPTELTIRHVTSQQDLQSMKCFAWSPHPSYDDLLAIGLNTGRVDLMRLESMRYGKEHVLGRGPYVSLPAKSQRACTSLAFCPVAPNYLAVGMDKARGESSLVIWDIQSTTTTLSLNTPPSTDPPTVTSSPSPARAITPQTPPSASSSTRVYPPIPRVDFGPRSDPRILQAYAAAESVHSITWLPQSTQLLAAGISHRSLRLFDLRSSTPPTTAPVVGRIHSLVSDPHNPHRLAAAGDGIVTLWDARKLLSPLLSFSAHDVRSDGARDANVGVTQLEFSHSRSGVLATLERDASHIRFWDILRSEAVDASPPSSARLISKELPSQGSGSGGKSGKLSWANPTNMLPWSGSTGSSASNEPQQSIPYNLVLADTRKSKRFGHPLASFALMPNERPNPLASSIMVVNKDGDLEMFSVHDTPSHAPWSSRGTLAIAAGASYRVFAGIPAGDPPPEPWTLTMASEVPPDPLGSRAASAHPTTDGTERGRGRPSLAPMFGRGDEDGFPALESSSGRPSPRAVPVHLHPEKPKGMHAKGTPYSPSIRSQPNSPRMKAGAAVTGESPNILLTDASKSKSVSRVRSRVRRKAADRIQSIVEEDVTVVMRRRVAQGYGLANPAHNMTILRNEQEDGKTLEEVWYWVERESHARRLLSGPASRFNGYNFSTQGILGIWEGFPSSSASAPATVHSSPAPPTKSLLDPVDPEKVAHTRSRRGRQRTEVLSEFGAAILVLCAYHGLDILERDSWKPAAATNKLVQRRFALELCGWSLREEDIAVTIDNWEKQGRYSQAACWLVFITEYNKAVDLLMRSKDEAHHMMSGTLAALAPTSSTNSKTPEFLAHCERLIVRLEDPYFRAMLTCLALGDWSEVLEEDALPLRERLAVALQFLDDSALSAFLRRIAARTAARGDPAGLVVTGLSRAGLDVLQGYVDSTGDVQTAALLGAHVHPHHVRDPRVERWLAAYRDLLDGWRLFHYRCQFDVERGQMMQELVRAGEIERVEVVPPQILIRCNYCSKVIGTPQESAGASRVRWTVLSFVFVALLNLFTSVVVNGVSFV</sequence>
<dbReference type="RefSeq" id="XP_009547847.1">
    <property type="nucleotide sequence ID" value="XM_009549552.1"/>
</dbReference>
<dbReference type="EMBL" id="KI925459">
    <property type="protein sequence ID" value="ETW81182.1"/>
    <property type="molecule type" value="Genomic_DNA"/>
</dbReference>
<feature type="transmembrane region" description="Helical" evidence="2">
    <location>
        <begin position="1055"/>
        <end position="1077"/>
    </location>
</feature>
<dbReference type="GeneID" id="20670584"/>
<evidence type="ECO:0000256" key="2">
    <source>
        <dbReference type="SAM" id="Phobius"/>
    </source>
</evidence>
<dbReference type="AlphaFoldDB" id="W4K5V2"/>
<keyword evidence="5" id="KW-1185">Reference proteome</keyword>
<dbReference type="Pfam" id="PF21720">
    <property type="entry name" value="MIOS_WD40"/>
    <property type="match status" value="2"/>
</dbReference>
<feature type="compositionally biased region" description="Low complexity" evidence="1">
    <location>
        <begin position="144"/>
        <end position="163"/>
    </location>
</feature>
<dbReference type="InterPro" id="IPR049092">
    <property type="entry name" value="MIOS_a-sol"/>
</dbReference>
<evidence type="ECO:0000313" key="4">
    <source>
        <dbReference type="EMBL" id="ETW81182.1"/>
    </source>
</evidence>
<dbReference type="GO" id="GO:1904263">
    <property type="term" value="P:positive regulation of TORC1 signaling"/>
    <property type="evidence" value="ECO:0007669"/>
    <property type="project" value="TreeGrafter"/>
</dbReference>
<dbReference type="OrthoDB" id="341486at2759"/>
<gene>
    <name evidence="4" type="ORF">HETIRDRAFT_319274</name>
</gene>
<feature type="region of interest" description="Disordered" evidence="1">
    <location>
        <begin position="348"/>
        <end position="372"/>
    </location>
</feature>
<feature type="region of interest" description="Disordered" evidence="1">
    <location>
        <begin position="478"/>
        <end position="601"/>
    </location>
</feature>
<dbReference type="InterPro" id="IPR037593">
    <property type="entry name" value="MIOS/Sea4"/>
</dbReference>
<feature type="compositionally biased region" description="Polar residues" evidence="1">
    <location>
        <begin position="565"/>
        <end position="575"/>
    </location>
</feature>
<dbReference type="FunCoup" id="W4K5V2">
    <property type="interactions" value="546"/>
</dbReference>
<dbReference type="Gene3D" id="2.130.10.10">
    <property type="entry name" value="YVTN repeat-like/Quinoprotein amine dehydrogenase"/>
    <property type="match status" value="2"/>
</dbReference>
<feature type="domain" description="MIOS-like alpha-solenoid" evidence="3">
    <location>
        <begin position="778"/>
        <end position="911"/>
    </location>
</feature>
<name>W4K5V2_HETIT</name>
<dbReference type="STRING" id="747525.W4K5V2"/>
<dbReference type="KEGG" id="hir:HETIRDRAFT_319274"/>
<protein>
    <recommendedName>
        <fullName evidence="3">MIOS-like alpha-solenoid domain-containing protein</fullName>
    </recommendedName>
</protein>
<dbReference type="SMART" id="SM00320">
    <property type="entry name" value="WD40"/>
    <property type="match status" value="4"/>
</dbReference>
<keyword evidence="2" id="KW-1133">Transmembrane helix</keyword>
<dbReference type="HOGENOM" id="CLU_005843_0_0_1"/>
<keyword evidence="2" id="KW-0812">Transmembrane</keyword>
<dbReference type="GO" id="GO:0005737">
    <property type="term" value="C:cytoplasm"/>
    <property type="evidence" value="ECO:0007669"/>
    <property type="project" value="TreeGrafter"/>
</dbReference>
<dbReference type="InterPro" id="IPR036322">
    <property type="entry name" value="WD40_repeat_dom_sf"/>
</dbReference>
<organism evidence="4 5">
    <name type="scientific">Heterobasidion irregulare (strain TC 32-1)</name>
    <dbReference type="NCBI Taxonomy" id="747525"/>
    <lineage>
        <taxon>Eukaryota</taxon>
        <taxon>Fungi</taxon>
        <taxon>Dikarya</taxon>
        <taxon>Basidiomycota</taxon>
        <taxon>Agaricomycotina</taxon>
        <taxon>Agaricomycetes</taxon>
        <taxon>Russulales</taxon>
        <taxon>Bondarzewiaceae</taxon>
        <taxon>Heterobasidion</taxon>
        <taxon>Heterobasidion annosum species complex</taxon>
    </lineage>
</organism>
<evidence type="ECO:0000259" key="3">
    <source>
        <dbReference type="Pfam" id="PF21719"/>
    </source>
</evidence>
<reference evidence="4 5" key="1">
    <citation type="journal article" date="2012" name="New Phytol.">
        <title>Insight into trade-off between wood decay and parasitism from the genome of a fungal forest pathogen.</title>
        <authorList>
            <person name="Olson A."/>
            <person name="Aerts A."/>
            <person name="Asiegbu F."/>
            <person name="Belbahri L."/>
            <person name="Bouzid O."/>
            <person name="Broberg A."/>
            <person name="Canback B."/>
            <person name="Coutinho P.M."/>
            <person name="Cullen D."/>
            <person name="Dalman K."/>
            <person name="Deflorio G."/>
            <person name="van Diepen L.T."/>
            <person name="Dunand C."/>
            <person name="Duplessis S."/>
            <person name="Durling M."/>
            <person name="Gonthier P."/>
            <person name="Grimwood J."/>
            <person name="Fossdal C.G."/>
            <person name="Hansson D."/>
            <person name="Henrissat B."/>
            <person name="Hietala A."/>
            <person name="Himmelstrand K."/>
            <person name="Hoffmeister D."/>
            <person name="Hogberg N."/>
            <person name="James T.Y."/>
            <person name="Karlsson M."/>
            <person name="Kohler A."/>
            <person name="Kues U."/>
            <person name="Lee Y.H."/>
            <person name="Lin Y.C."/>
            <person name="Lind M."/>
            <person name="Lindquist E."/>
            <person name="Lombard V."/>
            <person name="Lucas S."/>
            <person name="Lunden K."/>
            <person name="Morin E."/>
            <person name="Murat C."/>
            <person name="Park J."/>
            <person name="Raffaello T."/>
            <person name="Rouze P."/>
            <person name="Salamov A."/>
            <person name="Schmutz J."/>
            <person name="Solheim H."/>
            <person name="Stahlberg J."/>
            <person name="Velez H."/>
            <person name="de Vries R.P."/>
            <person name="Wiebenga A."/>
            <person name="Woodward S."/>
            <person name="Yakovlev I."/>
            <person name="Garbelotto M."/>
            <person name="Martin F."/>
            <person name="Grigoriev I.V."/>
            <person name="Stenlid J."/>
        </authorList>
    </citation>
    <scope>NUCLEOTIDE SEQUENCE [LARGE SCALE GENOMIC DNA]</scope>
    <source>
        <strain evidence="4 5">TC 32-1</strain>
    </source>
</reference>
<dbReference type="InParanoid" id="W4K5V2"/>